<dbReference type="InterPro" id="IPR006311">
    <property type="entry name" value="TAT_signal"/>
</dbReference>
<reference evidence="2" key="1">
    <citation type="journal article" date="2005" name="Environ. Microbiol.">
        <title>Genetic and functional properties of uncultivated thermophilic crenarchaeotes from a subsurface gold mine as revealed by analysis of genome fragments.</title>
        <authorList>
            <person name="Nunoura T."/>
            <person name="Hirayama H."/>
            <person name="Takami H."/>
            <person name="Oida H."/>
            <person name="Nishi S."/>
            <person name="Shimamura S."/>
            <person name="Suzuki Y."/>
            <person name="Inagaki F."/>
            <person name="Takai K."/>
            <person name="Nealson K.H."/>
            <person name="Horikoshi K."/>
        </authorList>
    </citation>
    <scope>NUCLEOTIDE SEQUENCE</scope>
</reference>
<accession>H5S8S5</accession>
<dbReference type="EMBL" id="AP011632">
    <property type="protein sequence ID" value="BAL52561.1"/>
    <property type="molecule type" value="Genomic_DNA"/>
</dbReference>
<dbReference type="PROSITE" id="PS51257">
    <property type="entry name" value="PROKAR_LIPOPROTEIN"/>
    <property type="match status" value="1"/>
</dbReference>
<protein>
    <submittedName>
        <fullName evidence="2">Hypothetical conserved protein</fullName>
    </submittedName>
</protein>
<dbReference type="PROSITE" id="PS51318">
    <property type="entry name" value="TAT"/>
    <property type="match status" value="1"/>
</dbReference>
<evidence type="ECO:0000256" key="1">
    <source>
        <dbReference type="SAM" id="MobiDB-lite"/>
    </source>
</evidence>
<reference evidence="2" key="2">
    <citation type="journal article" date="2012" name="PLoS ONE">
        <title>A Deeply Branching Thermophilic Bacterium with an Ancient Acetyl-CoA Pathway Dominates a Subsurface Ecosystem.</title>
        <authorList>
            <person name="Takami H."/>
            <person name="Noguchi H."/>
            <person name="Takaki Y."/>
            <person name="Uchiyama I."/>
            <person name="Toyoda A."/>
            <person name="Nishi S."/>
            <person name="Chee G.-J."/>
            <person name="Arai W."/>
            <person name="Nunoura T."/>
            <person name="Itoh T."/>
            <person name="Hattori M."/>
            <person name="Takai K."/>
        </authorList>
    </citation>
    <scope>NUCLEOTIDE SEQUENCE</scope>
</reference>
<dbReference type="Gene3D" id="2.60.40.420">
    <property type="entry name" value="Cupredoxins - blue copper proteins"/>
    <property type="match status" value="1"/>
</dbReference>
<feature type="region of interest" description="Disordered" evidence="1">
    <location>
        <begin position="24"/>
        <end position="64"/>
    </location>
</feature>
<dbReference type="InterPro" id="IPR008972">
    <property type="entry name" value="Cupredoxin"/>
</dbReference>
<sequence length="122" mass="12841">MRTRRQFLVSVAVMLLASCGQLPRSATAESGGVTDGYGPYDYGPSLASPERPSSPSIVTTAPAPSRQLTVTSTGTVEIRIVNFDFEPAEVTVPVGTTLVWRNVSPTTHTVTAKDGAFDSGLL</sequence>
<evidence type="ECO:0000313" key="2">
    <source>
        <dbReference type="EMBL" id="BAL52561.1"/>
    </source>
</evidence>
<feature type="non-terminal residue" evidence="2">
    <location>
        <position position="122"/>
    </location>
</feature>
<dbReference type="SUPFAM" id="SSF49503">
    <property type="entry name" value="Cupredoxins"/>
    <property type="match status" value="1"/>
</dbReference>
<proteinExistence type="predicted"/>
<dbReference type="AlphaFoldDB" id="H5S8S5"/>
<gene>
    <name evidence="2" type="ORF">HGMM_F01F09C01</name>
</gene>
<organism evidence="2">
    <name type="scientific">uncultured prokaryote</name>
    <dbReference type="NCBI Taxonomy" id="198431"/>
    <lineage>
        <taxon>unclassified sequences</taxon>
        <taxon>environmental samples</taxon>
    </lineage>
</organism>
<name>H5S8S5_9ZZZZ</name>